<dbReference type="Proteomes" id="UP000663860">
    <property type="component" value="Unassembled WGS sequence"/>
</dbReference>
<organism evidence="1 3">
    <name type="scientific">Adineta steineri</name>
    <dbReference type="NCBI Taxonomy" id="433720"/>
    <lineage>
        <taxon>Eukaryota</taxon>
        <taxon>Metazoa</taxon>
        <taxon>Spiralia</taxon>
        <taxon>Gnathifera</taxon>
        <taxon>Rotifera</taxon>
        <taxon>Eurotatoria</taxon>
        <taxon>Bdelloidea</taxon>
        <taxon>Adinetida</taxon>
        <taxon>Adinetidae</taxon>
        <taxon>Adineta</taxon>
    </lineage>
</organism>
<name>A0A814YIG2_9BILA</name>
<accession>A0A814YIG2</accession>
<dbReference type="EMBL" id="CAJOBB010001530">
    <property type="protein sequence ID" value="CAF3869760.1"/>
    <property type="molecule type" value="Genomic_DNA"/>
</dbReference>
<reference evidence="1" key="1">
    <citation type="submission" date="2021-02" db="EMBL/GenBank/DDBJ databases">
        <authorList>
            <person name="Nowell W R."/>
        </authorList>
    </citation>
    <scope>NUCLEOTIDE SEQUENCE</scope>
</reference>
<evidence type="ECO:0000313" key="2">
    <source>
        <dbReference type="EMBL" id="CAF3869760.1"/>
    </source>
</evidence>
<dbReference type="EMBL" id="CAJNOE010000467">
    <property type="protein sequence ID" value="CAF1230337.1"/>
    <property type="molecule type" value="Genomic_DNA"/>
</dbReference>
<evidence type="ECO:0000313" key="3">
    <source>
        <dbReference type="Proteomes" id="UP000663860"/>
    </source>
</evidence>
<gene>
    <name evidence="1" type="ORF">IZO911_LOCUS30218</name>
    <name evidence="2" type="ORF">KXQ929_LOCUS21138</name>
</gene>
<dbReference type="PROSITE" id="PS51257">
    <property type="entry name" value="PROKAR_LIPOPROTEIN"/>
    <property type="match status" value="1"/>
</dbReference>
<evidence type="ECO:0000313" key="1">
    <source>
        <dbReference type="EMBL" id="CAF1230337.1"/>
    </source>
</evidence>
<comment type="caution">
    <text evidence="1">The sequence shown here is derived from an EMBL/GenBank/DDBJ whole genome shotgun (WGS) entry which is preliminary data.</text>
</comment>
<dbReference type="AlphaFoldDB" id="A0A814YIG2"/>
<sequence length="204" mass="23547">MKNLQVTAGTNCYTCGSTSCTTDWWRHPERRQREFGDICFVEVKYDYIFTPSSANRYLKYVKAGAASGTCRSFSTNDFAYYCCNDVDDCNGQWISQWDPSPWNHCPRIHSESERSNAFYIVNSLSEKLAKSVCTQLNDRVPEFVGHIAKFKQKSSNFVVDVQRYISANFDKHKYIINIIWDHIGKVDFRKGSNNNISLMLPDTL</sequence>
<protein>
    <submittedName>
        <fullName evidence="1">Uncharacterized protein</fullName>
    </submittedName>
</protein>
<dbReference type="Proteomes" id="UP000663868">
    <property type="component" value="Unassembled WGS sequence"/>
</dbReference>
<proteinExistence type="predicted"/>